<keyword evidence="2" id="KW-1185">Reference proteome</keyword>
<comment type="caution">
    <text evidence="1">The sequence shown here is derived from an EMBL/GenBank/DDBJ whole genome shotgun (WGS) entry which is preliminary data.</text>
</comment>
<reference evidence="1" key="2">
    <citation type="journal article" date="2020" name="Nat. Commun.">
        <title>Large-scale genome sequencing of mycorrhizal fungi provides insights into the early evolution of symbiotic traits.</title>
        <authorList>
            <person name="Miyauchi S."/>
            <person name="Kiss E."/>
            <person name="Kuo A."/>
            <person name="Drula E."/>
            <person name="Kohler A."/>
            <person name="Sanchez-Garcia M."/>
            <person name="Morin E."/>
            <person name="Andreopoulos B."/>
            <person name="Barry K.W."/>
            <person name="Bonito G."/>
            <person name="Buee M."/>
            <person name="Carver A."/>
            <person name="Chen C."/>
            <person name="Cichocki N."/>
            <person name="Clum A."/>
            <person name="Culley D."/>
            <person name="Crous P.W."/>
            <person name="Fauchery L."/>
            <person name="Girlanda M."/>
            <person name="Hayes R.D."/>
            <person name="Keri Z."/>
            <person name="LaButti K."/>
            <person name="Lipzen A."/>
            <person name="Lombard V."/>
            <person name="Magnuson J."/>
            <person name="Maillard F."/>
            <person name="Murat C."/>
            <person name="Nolan M."/>
            <person name="Ohm R.A."/>
            <person name="Pangilinan J."/>
            <person name="Pereira M.F."/>
            <person name="Perotto S."/>
            <person name="Peter M."/>
            <person name="Pfister S."/>
            <person name="Riley R."/>
            <person name="Sitrit Y."/>
            <person name="Stielow J.B."/>
            <person name="Szollosi G."/>
            <person name="Zifcakova L."/>
            <person name="Stursova M."/>
            <person name="Spatafora J.W."/>
            <person name="Tedersoo L."/>
            <person name="Vaario L.M."/>
            <person name="Yamada A."/>
            <person name="Yan M."/>
            <person name="Wang P."/>
            <person name="Xu J."/>
            <person name="Bruns T."/>
            <person name="Baldrian P."/>
            <person name="Vilgalys R."/>
            <person name="Dunand C."/>
            <person name="Henrissat B."/>
            <person name="Grigoriev I.V."/>
            <person name="Hibbett D."/>
            <person name="Nagy L.G."/>
            <person name="Martin F.M."/>
        </authorList>
    </citation>
    <scope>NUCLEOTIDE SEQUENCE</scope>
    <source>
        <strain evidence="1">P2</strain>
    </source>
</reference>
<sequence>MGCVFQPLSRVSKKPRGKTRLSENVASAGEILNSLVRVSGGPPASVTNAHGRYYHAFERSSRRSKRDVTAFIKLTIRAQDETNCVMEDALKTARELDAHFAATKGFKGPLHSVPISSLIERLVRQVREAGDTTKNPHDAKYIPGGSSEGEGALLAMGGDPILEAALGFWRISVDCTISSRALAGSAHQEHWHKRHGVFTPSADPNPGFKNVPTALGPMIRTVVYIEIASRVVFGKSANYPSAPVPHRQVKLERKLKFVHHFDDGMAQITPACYCAVCDTVEALRKQGHECVEFEFPSHLFRNKDPDPTGPNLELAYTYIPRFLHAMIGRYLEKVDPVLARVWIVSIEKDTRIYQLGGQERCLDS</sequence>
<dbReference type="EMBL" id="MU118261">
    <property type="protein sequence ID" value="KAF9643224.1"/>
    <property type="molecule type" value="Genomic_DNA"/>
</dbReference>
<reference evidence="1" key="1">
    <citation type="submission" date="2019-10" db="EMBL/GenBank/DDBJ databases">
        <authorList>
            <consortium name="DOE Joint Genome Institute"/>
            <person name="Kuo A."/>
            <person name="Miyauchi S."/>
            <person name="Kiss E."/>
            <person name="Drula E."/>
            <person name="Kohler A."/>
            <person name="Sanchez-Garcia M."/>
            <person name="Andreopoulos B."/>
            <person name="Barry K.W."/>
            <person name="Bonito G."/>
            <person name="Buee M."/>
            <person name="Carver A."/>
            <person name="Chen C."/>
            <person name="Cichocki N."/>
            <person name="Clum A."/>
            <person name="Culley D."/>
            <person name="Crous P.W."/>
            <person name="Fauchery L."/>
            <person name="Girlanda M."/>
            <person name="Hayes R."/>
            <person name="Keri Z."/>
            <person name="Labutti K."/>
            <person name="Lipzen A."/>
            <person name="Lombard V."/>
            <person name="Magnuson J."/>
            <person name="Maillard F."/>
            <person name="Morin E."/>
            <person name="Murat C."/>
            <person name="Nolan M."/>
            <person name="Ohm R."/>
            <person name="Pangilinan J."/>
            <person name="Pereira M."/>
            <person name="Perotto S."/>
            <person name="Peter M."/>
            <person name="Riley R."/>
            <person name="Sitrit Y."/>
            <person name="Stielow B."/>
            <person name="Szollosi G."/>
            <person name="Zifcakova L."/>
            <person name="Stursova M."/>
            <person name="Spatafora J.W."/>
            <person name="Tedersoo L."/>
            <person name="Vaario L.-M."/>
            <person name="Yamada A."/>
            <person name="Yan M."/>
            <person name="Wang P."/>
            <person name="Xu J."/>
            <person name="Bruns T."/>
            <person name="Baldrian P."/>
            <person name="Vilgalys R."/>
            <person name="Henrissat B."/>
            <person name="Grigoriev I.V."/>
            <person name="Hibbett D."/>
            <person name="Nagy L.G."/>
            <person name="Martin F.M."/>
        </authorList>
    </citation>
    <scope>NUCLEOTIDE SEQUENCE</scope>
    <source>
        <strain evidence="1">P2</strain>
    </source>
</reference>
<evidence type="ECO:0000313" key="1">
    <source>
        <dbReference type="EMBL" id="KAF9643224.1"/>
    </source>
</evidence>
<proteinExistence type="predicted"/>
<protein>
    <submittedName>
        <fullName evidence="1">Uncharacterized protein</fullName>
    </submittedName>
</protein>
<name>A0ACB6Z0I5_THEGA</name>
<dbReference type="Proteomes" id="UP000886501">
    <property type="component" value="Unassembled WGS sequence"/>
</dbReference>
<gene>
    <name evidence="1" type="ORF">BDM02DRAFT_3132573</name>
</gene>
<organism evidence="1 2">
    <name type="scientific">Thelephora ganbajun</name>
    <name type="common">Ganba fungus</name>
    <dbReference type="NCBI Taxonomy" id="370292"/>
    <lineage>
        <taxon>Eukaryota</taxon>
        <taxon>Fungi</taxon>
        <taxon>Dikarya</taxon>
        <taxon>Basidiomycota</taxon>
        <taxon>Agaricomycotina</taxon>
        <taxon>Agaricomycetes</taxon>
        <taxon>Thelephorales</taxon>
        <taxon>Thelephoraceae</taxon>
        <taxon>Thelephora</taxon>
    </lineage>
</organism>
<evidence type="ECO:0000313" key="2">
    <source>
        <dbReference type="Proteomes" id="UP000886501"/>
    </source>
</evidence>
<accession>A0ACB6Z0I5</accession>